<keyword evidence="2" id="KW-0812">Transmembrane</keyword>
<accession>A0A1K2DWG1</accession>
<feature type="compositionally biased region" description="Gly residues" evidence="1">
    <location>
        <begin position="63"/>
        <end position="74"/>
    </location>
</feature>
<keyword evidence="2" id="KW-0472">Membrane</keyword>
<proteinExistence type="predicted"/>
<protein>
    <submittedName>
        <fullName evidence="3">Uncharacterized protein</fullName>
    </submittedName>
</protein>
<dbReference type="AlphaFoldDB" id="A0A1K2DWG1"/>
<feature type="region of interest" description="Disordered" evidence="1">
    <location>
        <begin position="51"/>
        <end position="74"/>
    </location>
</feature>
<organism evidence="3 4">
    <name type="scientific">Streptomyces atratus</name>
    <dbReference type="NCBI Taxonomy" id="1893"/>
    <lineage>
        <taxon>Bacteria</taxon>
        <taxon>Bacillati</taxon>
        <taxon>Actinomycetota</taxon>
        <taxon>Actinomycetes</taxon>
        <taxon>Kitasatosporales</taxon>
        <taxon>Streptomycetaceae</taxon>
        <taxon>Streptomyces</taxon>
    </lineage>
</organism>
<dbReference type="EMBL" id="FPJO01000016">
    <property type="protein sequence ID" value="SFY27745.1"/>
    <property type="molecule type" value="Genomic_DNA"/>
</dbReference>
<reference evidence="3 4" key="1">
    <citation type="submission" date="2016-11" db="EMBL/GenBank/DDBJ databases">
        <authorList>
            <person name="Jaros S."/>
            <person name="Januszkiewicz K."/>
            <person name="Wedrychowicz H."/>
        </authorList>
    </citation>
    <scope>NUCLEOTIDE SEQUENCE [LARGE SCALE GENOMIC DNA]</scope>
    <source>
        <strain evidence="3 4">OK807</strain>
    </source>
</reference>
<keyword evidence="2" id="KW-1133">Transmembrane helix</keyword>
<gene>
    <name evidence="3" type="ORF">SAMN02787144_10163</name>
</gene>
<evidence type="ECO:0000256" key="2">
    <source>
        <dbReference type="SAM" id="Phobius"/>
    </source>
</evidence>
<feature type="transmembrane region" description="Helical" evidence="2">
    <location>
        <begin position="20"/>
        <end position="40"/>
    </location>
</feature>
<evidence type="ECO:0000313" key="4">
    <source>
        <dbReference type="Proteomes" id="UP000181909"/>
    </source>
</evidence>
<dbReference type="Proteomes" id="UP000181909">
    <property type="component" value="Unassembled WGS sequence"/>
</dbReference>
<sequence>MDHSVTPSVGRRSASSLPYVLFGGSLLLLVALFAVSYGVGRLAGPVAPGMHGVPHHDDDPGMGDMGGMGHGGGH</sequence>
<evidence type="ECO:0000256" key="1">
    <source>
        <dbReference type="SAM" id="MobiDB-lite"/>
    </source>
</evidence>
<dbReference type="RefSeq" id="WP_072487339.1">
    <property type="nucleotide sequence ID" value="NZ_CP108276.1"/>
</dbReference>
<evidence type="ECO:0000313" key="3">
    <source>
        <dbReference type="EMBL" id="SFY27745.1"/>
    </source>
</evidence>
<dbReference type="STRING" id="1893.SAMN02787144_10163"/>
<name>A0A1K2DWG1_STRAR</name>